<dbReference type="Gene3D" id="2.40.50.140">
    <property type="entry name" value="Nucleic acid-binding proteins"/>
    <property type="match status" value="1"/>
</dbReference>
<comment type="similarity">
    <text evidence="2">Belongs to the replication factor A protein 2 family.</text>
</comment>
<reference evidence="6 7" key="1">
    <citation type="submission" date="2011-08" db="EMBL/GenBank/DDBJ databases">
        <authorList>
            <person name="Liu Z.J."/>
            <person name="Shi F.L."/>
            <person name="Lu J.Q."/>
            <person name="Li M."/>
            <person name="Wang Z.L."/>
        </authorList>
    </citation>
    <scope>NUCLEOTIDE SEQUENCE [LARGE SCALE GENOMIC DNA]</scope>
    <source>
        <strain evidence="6 7">USNM 41457</strain>
    </source>
</reference>
<dbReference type="OMA" id="MINASFW"/>
<dbReference type="GO" id="GO:0003697">
    <property type="term" value="F:single-stranded DNA binding"/>
    <property type="evidence" value="ECO:0007669"/>
    <property type="project" value="TreeGrafter"/>
</dbReference>
<dbReference type="InParanoid" id="J9D7K1"/>
<dbReference type="AlphaFoldDB" id="J9D7K1"/>
<evidence type="ECO:0000313" key="7">
    <source>
        <dbReference type="Proteomes" id="UP000003163"/>
    </source>
</evidence>
<evidence type="ECO:0000256" key="1">
    <source>
        <dbReference type="ARBA" id="ARBA00004123"/>
    </source>
</evidence>
<comment type="caution">
    <text evidence="6">The sequence shown here is derived from an EMBL/GenBank/DDBJ whole genome shotgun (WGS) entry which is preliminary data.</text>
</comment>
<proteinExistence type="inferred from homology"/>
<gene>
    <name evidence="6" type="ORF">EDEG_01961</name>
</gene>
<dbReference type="GO" id="GO:0035861">
    <property type="term" value="C:site of double-strand break"/>
    <property type="evidence" value="ECO:0007669"/>
    <property type="project" value="TreeGrafter"/>
</dbReference>
<dbReference type="SUPFAM" id="SSF50249">
    <property type="entry name" value="Nucleic acid-binding proteins"/>
    <property type="match status" value="1"/>
</dbReference>
<evidence type="ECO:0000256" key="2">
    <source>
        <dbReference type="ARBA" id="ARBA00007815"/>
    </source>
</evidence>
<protein>
    <recommendedName>
        <fullName evidence="5">Replication protein A C-terminal domain-containing protein</fullName>
    </recommendedName>
</protein>
<dbReference type="GO" id="GO:0005662">
    <property type="term" value="C:DNA replication factor A complex"/>
    <property type="evidence" value="ECO:0007669"/>
    <property type="project" value="TreeGrafter"/>
</dbReference>
<dbReference type="GO" id="GO:0000724">
    <property type="term" value="P:double-strand break repair via homologous recombination"/>
    <property type="evidence" value="ECO:0007669"/>
    <property type="project" value="TreeGrafter"/>
</dbReference>
<name>J9D7K1_EDHAE</name>
<keyword evidence="3" id="KW-0238">DNA-binding</keyword>
<dbReference type="GO" id="GO:0006260">
    <property type="term" value="P:DNA replication"/>
    <property type="evidence" value="ECO:0007669"/>
    <property type="project" value="TreeGrafter"/>
</dbReference>
<dbReference type="InterPro" id="IPR040260">
    <property type="entry name" value="RFA2-like"/>
</dbReference>
<reference evidence="7" key="2">
    <citation type="submission" date="2015-07" db="EMBL/GenBank/DDBJ databases">
        <title>Contrasting host-pathogen interactions and genome evolution in two generalist and specialist microsporidian pathogens of mosquitoes.</title>
        <authorList>
            <consortium name="The Broad Institute Genomics Platform"/>
            <consortium name="The Broad Institute Genome Sequencing Center for Infectious Disease"/>
            <person name="Cuomo C.A."/>
            <person name="Sanscrainte N.D."/>
            <person name="Goldberg J.M."/>
            <person name="Heiman D."/>
            <person name="Young S."/>
            <person name="Zeng Q."/>
            <person name="Becnel J.J."/>
            <person name="Birren B.W."/>
        </authorList>
    </citation>
    <scope>NUCLEOTIDE SEQUENCE [LARGE SCALE GENOMIC DNA]</scope>
    <source>
        <strain evidence="7">USNM 41457</strain>
    </source>
</reference>
<dbReference type="PANTHER" id="PTHR13989:SF16">
    <property type="entry name" value="REPLICATION PROTEIN A2"/>
    <property type="match status" value="1"/>
</dbReference>
<evidence type="ECO:0000313" key="6">
    <source>
        <dbReference type="EMBL" id="EJW03766.1"/>
    </source>
</evidence>
<comment type="subcellular location">
    <subcellularLocation>
        <location evidence="1">Nucleus</location>
    </subcellularLocation>
</comment>
<accession>J9D7K1</accession>
<dbReference type="Proteomes" id="UP000003163">
    <property type="component" value="Unassembled WGS sequence"/>
</dbReference>
<evidence type="ECO:0000256" key="4">
    <source>
        <dbReference type="ARBA" id="ARBA00023242"/>
    </source>
</evidence>
<dbReference type="STRING" id="1003232.J9D7K1"/>
<dbReference type="PANTHER" id="PTHR13989">
    <property type="entry name" value="REPLICATION PROTEIN A-RELATED"/>
    <property type="match status" value="1"/>
</dbReference>
<dbReference type="EMBL" id="AFBI03000031">
    <property type="protein sequence ID" value="EJW03766.1"/>
    <property type="molecule type" value="Genomic_DNA"/>
</dbReference>
<evidence type="ECO:0000256" key="3">
    <source>
        <dbReference type="ARBA" id="ARBA00023125"/>
    </source>
</evidence>
<dbReference type="VEuPathDB" id="MicrosporidiaDB:EDEG_01961"/>
<dbReference type="GO" id="GO:0006289">
    <property type="term" value="P:nucleotide-excision repair"/>
    <property type="evidence" value="ECO:0007669"/>
    <property type="project" value="TreeGrafter"/>
</dbReference>
<organism evidence="6 7">
    <name type="scientific">Edhazardia aedis (strain USNM 41457)</name>
    <name type="common">Microsporidian parasite</name>
    <dbReference type="NCBI Taxonomy" id="1003232"/>
    <lineage>
        <taxon>Eukaryota</taxon>
        <taxon>Fungi</taxon>
        <taxon>Fungi incertae sedis</taxon>
        <taxon>Microsporidia</taxon>
        <taxon>Edhazardia</taxon>
    </lineage>
</organism>
<dbReference type="Gene3D" id="1.10.10.10">
    <property type="entry name" value="Winged helix-like DNA-binding domain superfamily/Winged helix DNA-binding domain"/>
    <property type="match status" value="1"/>
</dbReference>
<keyword evidence="4" id="KW-0539">Nucleus</keyword>
<dbReference type="HOGENOM" id="CLU_085472_0_0_1"/>
<evidence type="ECO:0000259" key="5">
    <source>
        <dbReference type="Pfam" id="PF08784"/>
    </source>
</evidence>
<dbReference type="OrthoDB" id="25571at2759"/>
<dbReference type="InterPro" id="IPR036388">
    <property type="entry name" value="WH-like_DNA-bd_sf"/>
</dbReference>
<dbReference type="InterPro" id="IPR012340">
    <property type="entry name" value="NA-bd_OB-fold"/>
</dbReference>
<dbReference type="FunCoup" id="J9D7K1">
    <property type="interactions" value="177"/>
</dbReference>
<dbReference type="Pfam" id="PF08784">
    <property type="entry name" value="RPA_C"/>
    <property type="match status" value="1"/>
</dbReference>
<dbReference type="GO" id="GO:0000781">
    <property type="term" value="C:chromosome, telomeric region"/>
    <property type="evidence" value="ECO:0007669"/>
    <property type="project" value="TreeGrafter"/>
</dbReference>
<dbReference type="InterPro" id="IPR014892">
    <property type="entry name" value="RPA_C"/>
</dbReference>
<sequence>MSEYDDGGFIHSSPKKDYKQQQRNLRSLTIKHLKTANIEQNPYQLDNSGLSHIQLIGFVSNVKEISGKGKGFDLNDNTDVISCTYWISSDHSSEVCGFISERNLLRVVGNIRVNQSKISFTVAMLKIVDDVNFMTFHYLNCIHQFLFYNNRLKRCDIKKSSKKFVPMEAGFSRLQSDILDIYRKYQEDDGLHTDAVVKMLGGKYQESEIRDTIECLLSDCHLYSISDMHYKTTY</sequence>
<keyword evidence="7" id="KW-1185">Reference proteome</keyword>
<feature type="domain" description="Replication protein A C-terminal" evidence="5">
    <location>
        <begin position="166"/>
        <end position="227"/>
    </location>
</feature>